<feature type="region of interest" description="Disordered" evidence="1">
    <location>
        <begin position="33"/>
        <end position="62"/>
    </location>
</feature>
<dbReference type="AlphaFoldDB" id="A0A699XJX7"/>
<organism evidence="2">
    <name type="scientific">Tanacetum cinerariifolium</name>
    <name type="common">Dalmatian daisy</name>
    <name type="synonym">Chrysanthemum cinerariifolium</name>
    <dbReference type="NCBI Taxonomy" id="118510"/>
    <lineage>
        <taxon>Eukaryota</taxon>
        <taxon>Viridiplantae</taxon>
        <taxon>Streptophyta</taxon>
        <taxon>Embryophyta</taxon>
        <taxon>Tracheophyta</taxon>
        <taxon>Spermatophyta</taxon>
        <taxon>Magnoliopsida</taxon>
        <taxon>eudicotyledons</taxon>
        <taxon>Gunneridae</taxon>
        <taxon>Pentapetalae</taxon>
        <taxon>asterids</taxon>
        <taxon>campanulids</taxon>
        <taxon>Asterales</taxon>
        <taxon>Asteraceae</taxon>
        <taxon>Asteroideae</taxon>
        <taxon>Anthemideae</taxon>
        <taxon>Anthemidinae</taxon>
        <taxon>Tanacetum</taxon>
    </lineage>
</organism>
<name>A0A699XJX7_TANCI</name>
<evidence type="ECO:0000256" key="1">
    <source>
        <dbReference type="SAM" id="MobiDB-lite"/>
    </source>
</evidence>
<sequence length="81" mass="8107">HGAGVGVAPGVPGRGVGARRSRNGIAGVAARGIGGAAHGGKQAGGDQRGNEKAVHDQDCDGKKWGVSARRLRLPLLPEHEA</sequence>
<feature type="non-terminal residue" evidence="2">
    <location>
        <position position="81"/>
    </location>
</feature>
<comment type="caution">
    <text evidence="2">The sequence shown here is derived from an EMBL/GenBank/DDBJ whole genome shotgun (WGS) entry which is preliminary data.</text>
</comment>
<proteinExistence type="predicted"/>
<feature type="non-terminal residue" evidence="2">
    <location>
        <position position="1"/>
    </location>
</feature>
<dbReference type="EMBL" id="BKCJ011875258">
    <property type="protein sequence ID" value="GFD60235.1"/>
    <property type="molecule type" value="Genomic_DNA"/>
</dbReference>
<evidence type="ECO:0000313" key="2">
    <source>
        <dbReference type="EMBL" id="GFD60235.1"/>
    </source>
</evidence>
<gene>
    <name evidence="2" type="ORF">Tci_932204</name>
</gene>
<feature type="compositionally biased region" description="Basic and acidic residues" evidence="1">
    <location>
        <begin position="48"/>
        <end position="62"/>
    </location>
</feature>
<accession>A0A699XJX7</accession>
<feature type="compositionally biased region" description="Gly residues" evidence="1">
    <location>
        <begin position="33"/>
        <end position="47"/>
    </location>
</feature>
<reference evidence="2" key="1">
    <citation type="journal article" date="2019" name="Sci. Rep.">
        <title>Draft genome of Tanacetum cinerariifolium, the natural source of mosquito coil.</title>
        <authorList>
            <person name="Yamashiro T."/>
            <person name="Shiraishi A."/>
            <person name="Satake H."/>
            <person name="Nakayama K."/>
        </authorList>
    </citation>
    <scope>NUCLEOTIDE SEQUENCE</scope>
</reference>
<protein>
    <submittedName>
        <fullName evidence="2">Uncharacterized protein</fullName>
    </submittedName>
</protein>